<dbReference type="EMBL" id="VFQE01000001">
    <property type="protein sequence ID" value="TQN41472.1"/>
    <property type="molecule type" value="Genomic_DNA"/>
</dbReference>
<protein>
    <submittedName>
        <fullName evidence="2">Uncharacterized protein</fullName>
    </submittedName>
</protein>
<feature type="chain" id="PRO_5021844659" evidence="1">
    <location>
        <begin position="34"/>
        <end position="88"/>
    </location>
</feature>
<evidence type="ECO:0000313" key="3">
    <source>
        <dbReference type="Proteomes" id="UP000319865"/>
    </source>
</evidence>
<feature type="signal peptide" evidence="1">
    <location>
        <begin position="1"/>
        <end position="33"/>
    </location>
</feature>
<dbReference type="AlphaFoldDB" id="A0A543PBL9"/>
<dbReference type="Proteomes" id="UP000319865">
    <property type="component" value="Unassembled WGS sequence"/>
</dbReference>
<name>A0A543PBL9_9ACTN</name>
<accession>A0A543PBL9</accession>
<organism evidence="2 3">
    <name type="scientific">Blastococcus colisei</name>
    <dbReference type="NCBI Taxonomy" id="1564162"/>
    <lineage>
        <taxon>Bacteria</taxon>
        <taxon>Bacillati</taxon>
        <taxon>Actinomycetota</taxon>
        <taxon>Actinomycetes</taxon>
        <taxon>Geodermatophilales</taxon>
        <taxon>Geodermatophilaceae</taxon>
        <taxon>Blastococcus</taxon>
    </lineage>
</organism>
<dbReference type="RefSeq" id="WP_142024214.1">
    <property type="nucleotide sequence ID" value="NZ_VFQE01000001.1"/>
</dbReference>
<reference evidence="2 3" key="1">
    <citation type="submission" date="2019-06" db="EMBL/GenBank/DDBJ databases">
        <title>Sequencing the genomes of 1000 actinobacteria strains.</title>
        <authorList>
            <person name="Klenk H.-P."/>
        </authorList>
    </citation>
    <scope>NUCLEOTIDE SEQUENCE [LARGE SCALE GENOMIC DNA]</scope>
    <source>
        <strain evidence="2 3">DSM 46837</strain>
    </source>
</reference>
<evidence type="ECO:0000256" key="1">
    <source>
        <dbReference type="SAM" id="SignalP"/>
    </source>
</evidence>
<proteinExistence type="predicted"/>
<dbReference type="OrthoDB" id="5198435at2"/>
<keyword evidence="1" id="KW-0732">Signal</keyword>
<sequence length="88" mass="9017">MSTRLSQHPARTATITLASAALLAGAVSGVATADPPALNRDPCAVAIAAAGVWPGTVGDGQDEYRLVSDAYDSYLSRQAACTPDLTER</sequence>
<keyword evidence="3" id="KW-1185">Reference proteome</keyword>
<evidence type="ECO:0000313" key="2">
    <source>
        <dbReference type="EMBL" id="TQN41472.1"/>
    </source>
</evidence>
<comment type="caution">
    <text evidence="2">The sequence shown here is derived from an EMBL/GenBank/DDBJ whole genome shotgun (WGS) entry which is preliminary data.</text>
</comment>
<gene>
    <name evidence="2" type="ORF">FHU33_0840</name>
</gene>